<sequence>MQQRSTNNLSCDVSQVASPSIYALVELLRFHGIAADAAQIVHAWGIEPSAATALRVLRRAGLKARAVRLPLNRFTRAPMPALAIRTDGTLQLLGRVGDDQVLYLDGHTQRPAIEGIDVFQDGWSGVAILATRKSTETLAGVHFDFRWFLKVVRKYRRVFGEVLIASLFLQIFALMTPLAFQILIDKVLVNRGMSTLDVVTMALTVIALFEALLGGLRSYVFTHTTNRIDVELGARLFQHLLALPFSYFQARRVGDSVARIRELENIRQFLTGSALTLVMDLLFTVVFVGIMATYSLKLTAVVLLSIPIYVLVSMIATPVFRARLEERFKRGAENQAFLVEAVAGIETVKAMAVEPQMQRRWEEQLADYVRTSHSVSNVGNVATQIIQGTSKLVTAATLWVGAHEVIDGGMTVGGLVAFNMLSGRVSQPIVRLAQMYQDFHQTRISVERLGDILNTPIERGSGASGRPPGLSGHVRFERVKFRHQVDGPLVLDEISLDVSAGEIIGIVGPSGSGKSTLTKLLQRLYVPEGGRILIDGMDLILADAAWLRRRIGVVLQENVLFNMTVRENIALAEPGMAMERIVRAATLAGAHDFILGLAEGYDTQVGERGSLLSGGQRQRIAIARALVGNPPILIFDEATSALDYESERIVQHNLRTICKGRTVFIVAHRLSTVRHADRIIVLKDGRLVEQGSHDELLRHEGHYAALHALQGGPHVAR</sequence>
<dbReference type="PROSITE" id="PS50929">
    <property type="entry name" value="ABC_TM1F"/>
    <property type="match status" value="1"/>
</dbReference>
<dbReference type="Pfam" id="PF03412">
    <property type="entry name" value="Peptidase_C39"/>
    <property type="match status" value="1"/>
</dbReference>
<dbReference type="Gene3D" id="1.20.1560.10">
    <property type="entry name" value="ABC transporter type 1, transmembrane domain"/>
    <property type="match status" value="1"/>
</dbReference>
<evidence type="ECO:0000256" key="3">
    <source>
        <dbReference type="ARBA" id="ARBA00022475"/>
    </source>
</evidence>
<dbReference type="FunFam" id="3.40.50.300:FF:000299">
    <property type="entry name" value="ABC transporter ATP-binding protein/permease"/>
    <property type="match status" value="1"/>
</dbReference>
<dbReference type="EMBL" id="JABXXP010000202">
    <property type="protein sequence ID" value="NVN11567.1"/>
    <property type="molecule type" value="Genomic_DNA"/>
</dbReference>
<dbReference type="GO" id="GO:0005524">
    <property type="term" value="F:ATP binding"/>
    <property type="evidence" value="ECO:0007669"/>
    <property type="project" value="UniProtKB-KW"/>
</dbReference>
<dbReference type="SMART" id="SM00382">
    <property type="entry name" value="AAA"/>
    <property type="match status" value="1"/>
</dbReference>
<dbReference type="AlphaFoldDB" id="A0A7Y7IWL4"/>
<dbReference type="Gene3D" id="3.40.50.300">
    <property type="entry name" value="P-loop containing nucleotide triphosphate hydrolases"/>
    <property type="match status" value="1"/>
</dbReference>
<dbReference type="RefSeq" id="WP_176640267.1">
    <property type="nucleotide sequence ID" value="NZ_JABXXP010000202.1"/>
</dbReference>
<dbReference type="InterPro" id="IPR003593">
    <property type="entry name" value="AAA+_ATPase"/>
</dbReference>
<proteinExistence type="predicted"/>
<dbReference type="InterPro" id="IPR027417">
    <property type="entry name" value="P-loop_NTPase"/>
</dbReference>
<feature type="domain" description="ABC transmembrane type-1" evidence="11">
    <location>
        <begin position="162"/>
        <end position="441"/>
    </location>
</feature>
<keyword evidence="6" id="KW-0067">ATP-binding</keyword>
<dbReference type="PANTHER" id="PTHR24221:SF647">
    <property type="entry name" value="BLL6336 PROTEIN"/>
    <property type="match status" value="1"/>
</dbReference>
<dbReference type="GO" id="GO:0034040">
    <property type="term" value="F:ATPase-coupled lipid transmembrane transporter activity"/>
    <property type="evidence" value="ECO:0007669"/>
    <property type="project" value="TreeGrafter"/>
</dbReference>
<dbReference type="SUPFAM" id="SSF90123">
    <property type="entry name" value="ABC transporter transmembrane region"/>
    <property type="match status" value="1"/>
</dbReference>
<evidence type="ECO:0000313" key="14">
    <source>
        <dbReference type="Proteomes" id="UP000534870"/>
    </source>
</evidence>
<dbReference type="Pfam" id="PF00005">
    <property type="entry name" value="ABC_tran"/>
    <property type="match status" value="1"/>
</dbReference>
<evidence type="ECO:0000259" key="12">
    <source>
        <dbReference type="PROSITE" id="PS50990"/>
    </source>
</evidence>
<keyword evidence="7 9" id="KW-1133">Transmembrane helix</keyword>
<evidence type="ECO:0000259" key="11">
    <source>
        <dbReference type="PROSITE" id="PS50929"/>
    </source>
</evidence>
<evidence type="ECO:0000256" key="7">
    <source>
        <dbReference type="ARBA" id="ARBA00022989"/>
    </source>
</evidence>
<feature type="transmembrane region" description="Helical" evidence="9">
    <location>
        <begin position="269"/>
        <end position="292"/>
    </location>
</feature>
<keyword evidence="3" id="KW-1003">Cell membrane</keyword>
<evidence type="ECO:0000256" key="2">
    <source>
        <dbReference type="ARBA" id="ARBA00022448"/>
    </source>
</evidence>
<feature type="transmembrane region" description="Helical" evidence="9">
    <location>
        <begin position="196"/>
        <end position="216"/>
    </location>
</feature>
<dbReference type="PROSITE" id="PS00211">
    <property type="entry name" value="ABC_TRANSPORTER_1"/>
    <property type="match status" value="1"/>
</dbReference>
<dbReference type="SUPFAM" id="SSF52540">
    <property type="entry name" value="P-loop containing nucleoside triphosphate hydrolases"/>
    <property type="match status" value="1"/>
</dbReference>
<dbReference type="InterPro" id="IPR011527">
    <property type="entry name" value="ABC1_TM_dom"/>
</dbReference>
<organism evidence="13 14">
    <name type="scientific">Nguyenibacter vanlangensis</name>
    <dbReference type="NCBI Taxonomy" id="1216886"/>
    <lineage>
        <taxon>Bacteria</taxon>
        <taxon>Pseudomonadati</taxon>
        <taxon>Pseudomonadota</taxon>
        <taxon>Alphaproteobacteria</taxon>
        <taxon>Acetobacterales</taxon>
        <taxon>Acetobacteraceae</taxon>
        <taxon>Nguyenibacter</taxon>
    </lineage>
</organism>
<dbReference type="FunFam" id="1.20.1560.10:FF:000056">
    <property type="entry name" value="Alpha-hemolysin translocation ATP-binding protein HlyB"/>
    <property type="match status" value="1"/>
</dbReference>
<feature type="transmembrane region" description="Helical" evidence="9">
    <location>
        <begin position="298"/>
        <end position="320"/>
    </location>
</feature>
<dbReference type="PROSITE" id="PS50990">
    <property type="entry name" value="PEPTIDASE_C39"/>
    <property type="match status" value="1"/>
</dbReference>
<name>A0A7Y7IWL4_9PROT</name>
<dbReference type="InterPro" id="IPR036640">
    <property type="entry name" value="ABC1_TM_sf"/>
</dbReference>
<dbReference type="Proteomes" id="UP000534870">
    <property type="component" value="Unassembled WGS sequence"/>
</dbReference>
<dbReference type="NCBIfam" id="TIGR01846">
    <property type="entry name" value="type_I_sec_HlyB"/>
    <property type="match status" value="1"/>
</dbReference>
<reference evidence="13 14" key="1">
    <citation type="submission" date="2020-06" db="EMBL/GenBank/DDBJ databases">
        <title>Description of novel acetic acid bacteria.</title>
        <authorList>
            <person name="Sombolestani A."/>
        </authorList>
    </citation>
    <scope>NUCLEOTIDE SEQUENCE [LARGE SCALE GENOMIC DNA]</scope>
    <source>
        <strain evidence="13 14">LMG 31431</strain>
    </source>
</reference>
<evidence type="ECO:0000256" key="8">
    <source>
        <dbReference type="ARBA" id="ARBA00023136"/>
    </source>
</evidence>
<dbReference type="InterPro" id="IPR017871">
    <property type="entry name" value="ABC_transporter-like_CS"/>
</dbReference>
<dbReference type="InterPro" id="IPR003439">
    <property type="entry name" value="ABC_transporter-like_ATP-bd"/>
</dbReference>
<keyword evidence="5" id="KW-0547">Nucleotide-binding</keyword>
<gene>
    <name evidence="13" type="ORF">HUK84_10615</name>
</gene>
<comment type="subcellular location">
    <subcellularLocation>
        <location evidence="1">Cell membrane</location>
        <topology evidence="1">Multi-pass membrane protein</topology>
    </subcellularLocation>
</comment>
<evidence type="ECO:0000256" key="6">
    <source>
        <dbReference type="ARBA" id="ARBA00022840"/>
    </source>
</evidence>
<dbReference type="GO" id="GO:0016887">
    <property type="term" value="F:ATP hydrolysis activity"/>
    <property type="evidence" value="ECO:0007669"/>
    <property type="project" value="InterPro"/>
</dbReference>
<dbReference type="GO" id="GO:0030253">
    <property type="term" value="P:protein secretion by the type I secretion system"/>
    <property type="evidence" value="ECO:0007669"/>
    <property type="project" value="InterPro"/>
</dbReference>
<comment type="caution">
    <text evidence="13">The sequence shown here is derived from an EMBL/GenBank/DDBJ whole genome shotgun (WGS) entry which is preliminary data.</text>
</comment>
<dbReference type="InterPro" id="IPR010132">
    <property type="entry name" value="ATPase_T1SS_HlyB"/>
</dbReference>
<dbReference type="GO" id="GO:0030256">
    <property type="term" value="C:type I protein secretion system complex"/>
    <property type="evidence" value="ECO:0007669"/>
    <property type="project" value="InterPro"/>
</dbReference>
<evidence type="ECO:0000256" key="4">
    <source>
        <dbReference type="ARBA" id="ARBA00022692"/>
    </source>
</evidence>
<dbReference type="InterPro" id="IPR039421">
    <property type="entry name" value="Type_1_exporter"/>
</dbReference>
<evidence type="ECO:0000313" key="13">
    <source>
        <dbReference type="EMBL" id="NVN11567.1"/>
    </source>
</evidence>
<dbReference type="GO" id="GO:0005886">
    <property type="term" value="C:plasma membrane"/>
    <property type="evidence" value="ECO:0007669"/>
    <property type="project" value="UniProtKB-SubCell"/>
</dbReference>
<dbReference type="GO" id="GO:0140359">
    <property type="term" value="F:ABC-type transporter activity"/>
    <property type="evidence" value="ECO:0007669"/>
    <property type="project" value="InterPro"/>
</dbReference>
<dbReference type="GO" id="GO:0008233">
    <property type="term" value="F:peptidase activity"/>
    <property type="evidence" value="ECO:0007669"/>
    <property type="project" value="InterPro"/>
</dbReference>
<feature type="domain" description="ABC transporter" evidence="10">
    <location>
        <begin position="474"/>
        <end position="709"/>
    </location>
</feature>
<accession>A0A7Y7IWL4</accession>
<dbReference type="InterPro" id="IPR005074">
    <property type="entry name" value="Peptidase_C39"/>
</dbReference>
<evidence type="ECO:0000256" key="9">
    <source>
        <dbReference type="SAM" id="Phobius"/>
    </source>
</evidence>
<evidence type="ECO:0000256" key="5">
    <source>
        <dbReference type="ARBA" id="ARBA00022741"/>
    </source>
</evidence>
<evidence type="ECO:0000259" key="10">
    <source>
        <dbReference type="PROSITE" id="PS50893"/>
    </source>
</evidence>
<protein>
    <submittedName>
        <fullName evidence="13">Type I secretion system permease/ATPase</fullName>
    </submittedName>
</protein>
<evidence type="ECO:0000256" key="1">
    <source>
        <dbReference type="ARBA" id="ARBA00004651"/>
    </source>
</evidence>
<feature type="domain" description="Peptidase C39" evidence="12">
    <location>
        <begin position="12"/>
        <end position="130"/>
    </location>
</feature>
<feature type="transmembrane region" description="Helical" evidence="9">
    <location>
        <begin position="162"/>
        <end position="184"/>
    </location>
</feature>
<keyword evidence="2" id="KW-0813">Transport</keyword>
<dbReference type="GO" id="GO:0006508">
    <property type="term" value="P:proteolysis"/>
    <property type="evidence" value="ECO:0007669"/>
    <property type="project" value="InterPro"/>
</dbReference>
<keyword evidence="4 9" id="KW-0812">Transmembrane</keyword>
<dbReference type="PANTHER" id="PTHR24221">
    <property type="entry name" value="ATP-BINDING CASSETTE SUB-FAMILY B"/>
    <property type="match status" value="1"/>
</dbReference>
<dbReference type="Gene3D" id="3.90.70.10">
    <property type="entry name" value="Cysteine proteinases"/>
    <property type="match status" value="1"/>
</dbReference>
<dbReference type="PROSITE" id="PS50893">
    <property type="entry name" value="ABC_TRANSPORTER_2"/>
    <property type="match status" value="1"/>
</dbReference>
<keyword evidence="8 9" id="KW-0472">Membrane</keyword>
<dbReference type="CDD" id="cd18588">
    <property type="entry name" value="ABC_6TM_CyaB_HlyB_like"/>
    <property type="match status" value="1"/>
</dbReference>
<dbReference type="Pfam" id="PF00664">
    <property type="entry name" value="ABC_membrane"/>
    <property type="match status" value="1"/>
</dbReference>